<evidence type="ECO:0000259" key="2">
    <source>
        <dbReference type="Pfam" id="PF13439"/>
    </source>
</evidence>
<evidence type="ECO:0008006" key="5">
    <source>
        <dbReference type="Google" id="ProtNLM"/>
    </source>
</evidence>
<dbReference type="InterPro" id="IPR001296">
    <property type="entry name" value="Glyco_trans_1"/>
</dbReference>
<organism evidence="3 4">
    <name type="scientific">Candidatus Andersenbacteria bacterium RIFCSPHIGHO2_12_FULL_45_11</name>
    <dbReference type="NCBI Taxonomy" id="1797281"/>
    <lineage>
        <taxon>Bacteria</taxon>
        <taxon>Candidatus Anderseniibacteriota</taxon>
    </lineage>
</organism>
<gene>
    <name evidence="3" type="ORF">A3D99_02435</name>
</gene>
<reference evidence="3 4" key="1">
    <citation type="journal article" date="2016" name="Nat. Commun.">
        <title>Thousands of microbial genomes shed light on interconnected biogeochemical processes in an aquifer system.</title>
        <authorList>
            <person name="Anantharaman K."/>
            <person name="Brown C.T."/>
            <person name="Hug L.A."/>
            <person name="Sharon I."/>
            <person name="Castelle C.J."/>
            <person name="Probst A.J."/>
            <person name="Thomas B.C."/>
            <person name="Singh A."/>
            <person name="Wilkins M.J."/>
            <person name="Karaoz U."/>
            <person name="Brodie E.L."/>
            <person name="Williams K.H."/>
            <person name="Hubbard S.S."/>
            <person name="Banfield J.F."/>
        </authorList>
    </citation>
    <scope>NUCLEOTIDE SEQUENCE [LARGE SCALE GENOMIC DNA]</scope>
</reference>
<dbReference type="GO" id="GO:0016757">
    <property type="term" value="F:glycosyltransferase activity"/>
    <property type="evidence" value="ECO:0007669"/>
    <property type="project" value="InterPro"/>
</dbReference>
<dbReference type="CDD" id="cd03801">
    <property type="entry name" value="GT4_PimA-like"/>
    <property type="match status" value="1"/>
</dbReference>
<feature type="domain" description="Glycosyltransferase subfamily 4-like N-terminal" evidence="2">
    <location>
        <begin position="16"/>
        <end position="213"/>
    </location>
</feature>
<evidence type="ECO:0000313" key="4">
    <source>
        <dbReference type="Proteomes" id="UP000177528"/>
    </source>
</evidence>
<dbReference type="Proteomes" id="UP000177528">
    <property type="component" value="Unassembled WGS sequence"/>
</dbReference>
<dbReference type="SUPFAM" id="SSF53756">
    <property type="entry name" value="UDP-Glycosyltransferase/glycogen phosphorylase"/>
    <property type="match status" value="1"/>
</dbReference>
<name>A0A1G1X522_9BACT</name>
<dbReference type="InterPro" id="IPR028098">
    <property type="entry name" value="Glyco_trans_4-like_N"/>
</dbReference>
<dbReference type="EMBL" id="MHHR01000004">
    <property type="protein sequence ID" value="OGY35112.1"/>
    <property type="molecule type" value="Genomic_DNA"/>
</dbReference>
<dbReference type="PANTHER" id="PTHR45947:SF13">
    <property type="entry name" value="TRANSFERASE"/>
    <property type="match status" value="1"/>
</dbReference>
<feature type="domain" description="Glycosyl transferase family 1" evidence="1">
    <location>
        <begin position="218"/>
        <end position="372"/>
    </location>
</feature>
<dbReference type="Pfam" id="PF00534">
    <property type="entry name" value="Glycos_transf_1"/>
    <property type="match status" value="1"/>
</dbReference>
<dbReference type="Gene3D" id="3.40.50.2000">
    <property type="entry name" value="Glycogen Phosphorylase B"/>
    <property type="match status" value="2"/>
</dbReference>
<evidence type="ECO:0000313" key="3">
    <source>
        <dbReference type="EMBL" id="OGY35112.1"/>
    </source>
</evidence>
<protein>
    <recommendedName>
        <fullName evidence="5">Glycosyl transferase family 1</fullName>
    </recommendedName>
</protein>
<evidence type="ECO:0000259" key="1">
    <source>
        <dbReference type="Pfam" id="PF00534"/>
    </source>
</evidence>
<dbReference type="InterPro" id="IPR050194">
    <property type="entry name" value="Glycosyltransferase_grp1"/>
</dbReference>
<sequence length="410" mass="46358">MKILFLSAQYPPETKGGGELSTHIIAQGLIELGHTVHIVTSGHAEVEYHENGVPVSQLKLGLKDKPLFERAQSIRAAKVLHQHIPDVHDYDIVHAHDFRSALMLSELHMKNAVVTARDYAQISGCTNNILRDGTVDPGCQGTGELWNCHRVAEATVPRKFFRIWQYLYNRPYRRNAFRAIPNQIFISHAQQALIQKYQDTSGQSTRVIYNPISQEYLNEPLKKGTAGNVLYVGRVEMYKGVRLLLQAWKILAQKNLEAQLTIAGAGAQQKAYENLAATWGLQYRVNFIPHMPYHRLQNLINESEILVAPHLWVEPFGRTVIEGMARGKVVVAANIGGPSEVIEHSKTGLLFERGSAQDLAHTLEHALKMNYFDKKEIGIAARNYVRDNLNMEKIANEHETFYRDILSRTI</sequence>
<accession>A0A1G1X522</accession>
<proteinExistence type="predicted"/>
<comment type="caution">
    <text evidence="3">The sequence shown here is derived from an EMBL/GenBank/DDBJ whole genome shotgun (WGS) entry which is preliminary data.</text>
</comment>
<dbReference type="AlphaFoldDB" id="A0A1G1X522"/>
<dbReference type="Pfam" id="PF13439">
    <property type="entry name" value="Glyco_transf_4"/>
    <property type="match status" value="1"/>
</dbReference>
<dbReference type="PANTHER" id="PTHR45947">
    <property type="entry name" value="SULFOQUINOVOSYL TRANSFERASE SQD2"/>
    <property type="match status" value="1"/>
</dbReference>